<evidence type="ECO:0000313" key="3">
    <source>
        <dbReference type="Proteomes" id="UP000823561"/>
    </source>
</evidence>
<keyword evidence="1" id="KW-0472">Membrane</keyword>
<gene>
    <name evidence="2" type="ORF">AALO_G00079710</name>
</gene>
<name>A0AAV6H0R3_9TELE</name>
<protein>
    <submittedName>
        <fullName evidence="2">Uncharacterized protein</fullName>
    </submittedName>
</protein>
<feature type="transmembrane region" description="Helical" evidence="1">
    <location>
        <begin position="27"/>
        <end position="45"/>
    </location>
</feature>
<proteinExistence type="predicted"/>
<reference evidence="2" key="1">
    <citation type="submission" date="2020-10" db="EMBL/GenBank/DDBJ databases">
        <title>Chromosome-scale genome assembly of the Allis shad, Alosa alosa.</title>
        <authorList>
            <person name="Margot Z."/>
            <person name="Christophe K."/>
            <person name="Cabau C."/>
            <person name="Louis A."/>
            <person name="Berthelot C."/>
            <person name="Parey E."/>
            <person name="Roest Crollius H."/>
            <person name="Montfort J."/>
            <person name="Robinson-Rechavi M."/>
            <person name="Bucao C."/>
            <person name="Bouchez O."/>
            <person name="Gislard M."/>
            <person name="Lluch J."/>
            <person name="Milhes M."/>
            <person name="Lampietro C."/>
            <person name="Lopez Roques C."/>
            <person name="Donnadieu C."/>
            <person name="Braasch I."/>
            <person name="Desvignes T."/>
            <person name="Postlethwait J."/>
            <person name="Bobe J."/>
            <person name="Guiguen Y."/>
        </authorList>
    </citation>
    <scope>NUCLEOTIDE SEQUENCE</scope>
    <source>
        <strain evidence="2">M-15738</strain>
        <tissue evidence="2">Blood</tissue>
    </source>
</reference>
<keyword evidence="1" id="KW-1133">Transmembrane helix</keyword>
<keyword evidence="3" id="KW-1185">Reference proteome</keyword>
<keyword evidence="1" id="KW-0812">Transmembrane</keyword>
<evidence type="ECO:0000313" key="2">
    <source>
        <dbReference type="EMBL" id="KAG5279616.1"/>
    </source>
</evidence>
<sequence>MGITTGEDCGTETIFSKMDSVLKGHSIYLGRIALLFLLTMPASIWETGTLSSRGC</sequence>
<comment type="caution">
    <text evidence="2">The sequence shown here is derived from an EMBL/GenBank/DDBJ whole genome shotgun (WGS) entry which is preliminary data.</text>
</comment>
<evidence type="ECO:0000256" key="1">
    <source>
        <dbReference type="SAM" id="Phobius"/>
    </source>
</evidence>
<dbReference type="EMBL" id="JADWDJ010000006">
    <property type="protein sequence ID" value="KAG5279616.1"/>
    <property type="molecule type" value="Genomic_DNA"/>
</dbReference>
<dbReference type="Proteomes" id="UP000823561">
    <property type="component" value="Chromosome 6"/>
</dbReference>
<dbReference type="AlphaFoldDB" id="A0AAV6H0R3"/>
<accession>A0AAV6H0R3</accession>
<organism evidence="2 3">
    <name type="scientific">Alosa alosa</name>
    <name type="common">allis shad</name>
    <dbReference type="NCBI Taxonomy" id="278164"/>
    <lineage>
        <taxon>Eukaryota</taxon>
        <taxon>Metazoa</taxon>
        <taxon>Chordata</taxon>
        <taxon>Craniata</taxon>
        <taxon>Vertebrata</taxon>
        <taxon>Euteleostomi</taxon>
        <taxon>Actinopterygii</taxon>
        <taxon>Neopterygii</taxon>
        <taxon>Teleostei</taxon>
        <taxon>Clupei</taxon>
        <taxon>Clupeiformes</taxon>
        <taxon>Clupeoidei</taxon>
        <taxon>Clupeidae</taxon>
        <taxon>Alosa</taxon>
    </lineage>
</organism>